<dbReference type="GO" id="GO:0005886">
    <property type="term" value="C:plasma membrane"/>
    <property type="evidence" value="ECO:0007669"/>
    <property type="project" value="UniProtKB-SubCell"/>
</dbReference>
<dbReference type="Proteomes" id="UP000773614">
    <property type="component" value="Unassembled WGS sequence"/>
</dbReference>
<evidence type="ECO:0000256" key="6">
    <source>
        <dbReference type="ARBA" id="ARBA00022553"/>
    </source>
</evidence>
<dbReference type="RefSeq" id="WP_161142678.1">
    <property type="nucleotide sequence ID" value="NZ_SPKJ01000155.1"/>
</dbReference>
<keyword evidence="7" id="KW-0808">Transferase</keyword>
<name>A0A964T8D3_9HYPH</name>
<dbReference type="EC" id="2.7.13.3" evidence="3"/>
<dbReference type="InterPro" id="IPR003660">
    <property type="entry name" value="HAMP_dom"/>
</dbReference>
<keyword evidence="10" id="KW-0418">Kinase</keyword>
<evidence type="ECO:0000256" key="3">
    <source>
        <dbReference type="ARBA" id="ARBA00012438"/>
    </source>
</evidence>
<evidence type="ECO:0000256" key="14">
    <source>
        <dbReference type="ARBA" id="ARBA00023136"/>
    </source>
</evidence>
<dbReference type="SUPFAM" id="SSF55874">
    <property type="entry name" value="ATPase domain of HSP90 chaperone/DNA topoisomerase II/histidine kinase"/>
    <property type="match status" value="1"/>
</dbReference>
<keyword evidence="6" id="KW-0597">Phosphoprotein</keyword>
<dbReference type="Pfam" id="PF02518">
    <property type="entry name" value="HATPase_c"/>
    <property type="match status" value="1"/>
</dbReference>
<dbReference type="CDD" id="cd00082">
    <property type="entry name" value="HisKA"/>
    <property type="match status" value="1"/>
</dbReference>
<dbReference type="GO" id="GO:0000155">
    <property type="term" value="F:phosphorelay sensor kinase activity"/>
    <property type="evidence" value="ECO:0007669"/>
    <property type="project" value="InterPro"/>
</dbReference>
<evidence type="ECO:0000256" key="9">
    <source>
        <dbReference type="ARBA" id="ARBA00022741"/>
    </source>
</evidence>
<sequence>MTSLRARFALLLVGSIVGVVALASLAAFSVMRPPPHDRTNDPVAMQIRMLVAALAQPGRTVPAGIDIRDAPLPGRPIPELSAAFGASLGRAALPYPVEVVHRSDRPGMAASVRLGDGRWLVVPIPDFSPPPGDWRIFAGWIALIALGAAAVAIYFAALLTRPLEILRAALSRVGPDGVLAPVPEEGPAEVRATAAALNRLSSRLKAAMESRMRLVAAAGHDLRTPMTRLRLRAEFLPEEERAKWLADLDELERIADSAIRLVREGRSEEATETVALDGLVRNLVGEMEALGLSAQAGRIESVPVRAGALGLRRALRNLLVNGATHGKGCIVEVAAEAGAGVITIADRGPGIPEALIDRAFEPFFRVDPGRRQAVPGAGLGLAIAKEIVERQGGSVTLANRPGGGLVQTVRLRRAGGQGPFGALT</sequence>
<dbReference type="InterPro" id="IPR003661">
    <property type="entry name" value="HisK_dim/P_dom"/>
</dbReference>
<dbReference type="SMART" id="SM00387">
    <property type="entry name" value="HATPase_c"/>
    <property type="match status" value="1"/>
</dbReference>
<dbReference type="InterPro" id="IPR036890">
    <property type="entry name" value="HATPase_C_sf"/>
</dbReference>
<feature type="transmembrane region" description="Helical" evidence="15">
    <location>
        <begin position="137"/>
        <end position="159"/>
    </location>
</feature>
<comment type="caution">
    <text evidence="18">The sequence shown here is derived from an EMBL/GenBank/DDBJ whole genome shotgun (WGS) entry which is preliminary data.</text>
</comment>
<keyword evidence="9" id="KW-0547">Nucleotide-binding</keyword>
<keyword evidence="19" id="KW-1185">Reference proteome</keyword>
<dbReference type="InterPro" id="IPR005467">
    <property type="entry name" value="His_kinase_dom"/>
</dbReference>
<dbReference type="SUPFAM" id="SSF47384">
    <property type="entry name" value="Homodimeric domain of signal transducing histidine kinase"/>
    <property type="match status" value="1"/>
</dbReference>
<proteinExistence type="predicted"/>
<dbReference type="EMBL" id="SPKJ01000155">
    <property type="protein sequence ID" value="MYZ50355.1"/>
    <property type="molecule type" value="Genomic_DNA"/>
</dbReference>
<evidence type="ECO:0000256" key="7">
    <source>
        <dbReference type="ARBA" id="ARBA00022679"/>
    </source>
</evidence>
<comment type="catalytic activity">
    <reaction evidence="1">
        <text>ATP + protein L-histidine = ADP + protein N-phospho-L-histidine.</text>
        <dbReference type="EC" id="2.7.13.3"/>
    </reaction>
</comment>
<dbReference type="PANTHER" id="PTHR44936:SF5">
    <property type="entry name" value="SENSOR HISTIDINE KINASE ENVZ"/>
    <property type="match status" value="1"/>
</dbReference>
<keyword evidence="11" id="KW-0067">ATP-binding</keyword>
<evidence type="ECO:0000313" key="18">
    <source>
        <dbReference type="EMBL" id="MYZ50355.1"/>
    </source>
</evidence>
<evidence type="ECO:0000256" key="1">
    <source>
        <dbReference type="ARBA" id="ARBA00000085"/>
    </source>
</evidence>
<keyword evidence="8 15" id="KW-0812">Transmembrane</keyword>
<evidence type="ECO:0000256" key="11">
    <source>
        <dbReference type="ARBA" id="ARBA00022840"/>
    </source>
</evidence>
<evidence type="ECO:0000256" key="2">
    <source>
        <dbReference type="ARBA" id="ARBA00004429"/>
    </source>
</evidence>
<evidence type="ECO:0000256" key="15">
    <source>
        <dbReference type="SAM" id="Phobius"/>
    </source>
</evidence>
<dbReference type="AlphaFoldDB" id="A0A964T8D3"/>
<dbReference type="SMART" id="SM00304">
    <property type="entry name" value="HAMP"/>
    <property type="match status" value="1"/>
</dbReference>
<keyword evidence="4" id="KW-1003">Cell membrane</keyword>
<evidence type="ECO:0000259" key="17">
    <source>
        <dbReference type="PROSITE" id="PS50885"/>
    </source>
</evidence>
<evidence type="ECO:0000256" key="8">
    <source>
        <dbReference type="ARBA" id="ARBA00022692"/>
    </source>
</evidence>
<dbReference type="Pfam" id="PF00672">
    <property type="entry name" value="HAMP"/>
    <property type="match status" value="1"/>
</dbReference>
<keyword evidence="13" id="KW-0902">Two-component regulatory system</keyword>
<accession>A0A964T8D3</accession>
<evidence type="ECO:0000259" key="16">
    <source>
        <dbReference type="PROSITE" id="PS50109"/>
    </source>
</evidence>
<dbReference type="PANTHER" id="PTHR44936">
    <property type="entry name" value="SENSOR PROTEIN CREC"/>
    <property type="match status" value="1"/>
</dbReference>
<dbReference type="Gene3D" id="3.30.565.10">
    <property type="entry name" value="Histidine kinase-like ATPase, C-terminal domain"/>
    <property type="match status" value="1"/>
</dbReference>
<dbReference type="OrthoDB" id="9804645at2"/>
<evidence type="ECO:0000256" key="13">
    <source>
        <dbReference type="ARBA" id="ARBA00023012"/>
    </source>
</evidence>
<protein>
    <recommendedName>
        <fullName evidence="3">histidine kinase</fullName>
        <ecNumber evidence="3">2.7.13.3</ecNumber>
    </recommendedName>
</protein>
<dbReference type="InterPro" id="IPR004358">
    <property type="entry name" value="Sig_transdc_His_kin-like_C"/>
</dbReference>
<dbReference type="PROSITE" id="PS50885">
    <property type="entry name" value="HAMP"/>
    <property type="match status" value="1"/>
</dbReference>
<dbReference type="PROSITE" id="PS50109">
    <property type="entry name" value="HIS_KIN"/>
    <property type="match status" value="1"/>
</dbReference>
<dbReference type="InterPro" id="IPR003594">
    <property type="entry name" value="HATPase_dom"/>
</dbReference>
<evidence type="ECO:0000256" key="5">
    <source>
        <dbReference type="ARBA" id="ARBA00022519"/>
    </source>
</evidence>
<evidence type="ECO:0000256" key="4">
    <source>
        <dbReference type="ARBA" id="ARBA00022475"/>
    </source>
</evidence>
<reference evidence="18" key="1">
    <citation type="submission" date="2019-03" db="EMBL/GenBank/DDBJ databases">
        <title>Afifella sp. nov., isolated from activated sludge.</title>
        <authorList>
            <person name="Li Q."/>
            <person name="Liu Y."/>
        </authorList>
    </citation>
    <scope>NUCLEOTIDE SEQUENCE</scope>
    <source>
        <strain evidence="18">L72</strain>
    </source>
</reference>
<feature type="domain" description="HAMP" evidence="17">
    <location>
        <begin position="157"/>
        <end position="209"/>
    </location>
</feature>
<dbReference type="PRINTS" id="PR00344">
    <property type="entry name" value="BCTRLSENSOR"/>
</dbReference>
<organism evidence="18 19">
    <name type="scientific">Propylenella binzhouense</name>
    <dbReference type="NCBI Taxonomy" id="2555902"/>
    <lineage>
        <taxon>Bacteria</taxon>
        <taxon>Pseudomonadati</taxon>
        <taxon>Pseudomonadota</taxon>
        <taxon>Alphaproteobacteria</taxon>
        <taxon>Hyphomicrobiales</taxon>
        <taxon>Propylenellaceae</taxon>
        <taxon>Propylenella</taxon>
    </lineage>
</organism>
<feature type="domain" description="Histidine kinase" evidence="16">
    <location>
        <begin position="217"/>
        <end position="415"/>
    </location>
</feature>
<comment type="subcellular location">
    <subcellularLocation>
        <location evidence="2">Cell inner membrane</location>
        <topology evidence="2">Multi-pass membrane protein</topology>
    </subcellularLocation>
</comment>
<dbReference type="Gene3D" id="1.10.287.130">
    <property type="match status" value="1"/>
</dbReference>
<dbReference type="InterPro" id="IPR036097">
    <property type="entry name" value="HisK_dim/P_sf"/>
</dbReference>
<dbReference type="GO" id="GO:0005524">
    <property type="term" value="F:ATP binding"/>
    <property type="evidence" value="ECO:0007669"/>
    <property type="project" value="UniProtKB-KW"/>
</dbReference>
<dbReference type="InterPro" id="IPR050980">
    <property type="entry name" value="2C_sensor_his_kinase"/>
</dbReference>
<evidence type="ECO:0000256" key="10">
    <source>
        <dbReference type="ARBA" id="ARBA00022777"/>
    </source>
</evidence>
<keyword evidence="12 15" id="KW-1133">Transmembrane helix</keyword>
<evidence type="ECO:0000313" key="19">
    <source>
        <dbReference type="Proteomes" id="UP000773614"/>
    </source>
</evidence>
<gene>
    <name evidence="18" type="ORF">E4O86_21840</name>
</gene>
<keyword evidence="14 15" id="KW-0472">Membrane</keyword>
<keyword evidence="5" id="KW-0997">Cell inner membrane</keyword>
<evidence type="ECO:0000256" key="12">
    <source>
        <dbReference type="ARBA" id="ARBA00022989"/>
    </source>
</evidence>